<feature type="region of interest" description="Disordered" evidence="1">
    <location>
        <begin position="123"/>
        <end position="148"/>
    </location>
</feature>
<keyword evidence="3" id="KW-1185">Reference proteome</keyword>
<name>A0A182QGY1_9DIPT</name>
<reference evidence="2" key="2">
    <citation type="submission" date="2020-05" db="UniProtKB">
        <authorList>
            <consortium name="EnsemblMetazoa"/>
        </authorList>
    </citation>
    <scope>IDENTIFICATION</scope>
    <source>
        <strain evidence="2">FAR1</strain>
    </source>
</reference>
<protein>
    <submittedName>
        <fullName evidence="2">Uncharacterized protein</fullName>
    </submittedName>
</protein>
<accession>A0A182QGY1</accession>
<sequence>MVEHSAETENLKLFELLSIDWQREDNRYSYSGRHVSNCSSWRVTSAVSSSSPLSGHVSASVSIRLPSMCSSSVIVSAPLDRFMSNSCSVGAIEHSRKNFASSPWAVVSANANGSSFIIGSFSDGSRRIDHRDERRSSPPAPSEQGGDAPPVVVFVGGIATVAPVSAVAPPIPSAALLFGDWDNRKCMGPAAVAPLFDSYDPLLLLLLLLRLFALLEQFSSTFVGECSDTRSSPQ</sequence>
<evidence type="ECO:0000313" key="2">
    <source>
        <dbReference type="EnsemblMetazoa" id="AFAF009942-PA"/>
    </source>
</evidence>
<feature type="compositionally biased region" description="Basic and acidic residues" evidence="1">
    <location>
        <begin position="124"/>
        <end position="136"/>
    </location>
</feature>
<organism evidence="2 3">
    <name type="scientific">Anopheles farauti</name>
    <dbReference type="NCBI Taxonomy" id="69004"/>
    <lineage>
        <taxon>Eukaryota</taxon>
        <taxon>Metazoa</taxon>
        <taxon>Ecdysozoa</taxon>
        <taxon>Arthropoda</taxon>
        <taxon>Hexapoda</taxon>
        <taxon>Insecta</taxon>
        <taxon>Pterygota</taxon>
        <taxon>Neoptera</taxon>
        <taxon>Endopterygota</taxon>
        <taxon>Diptera</taxon>
        <taxon>Nematocera</taxon>
        <taxon>Culicoidea</taxon>
        <taxon>Culicidae</taxon>
        <taxon>Anophelinae</taxon>
        <taxon>Anopheles</taxon>
    </lineage>
</organism>
<evidence type="ECO:0000256" key="1">
    <source>
        <dbReference type="SAM" id="MobiDB-lite"/>
    </source>
</evidence>
<dbReference type="AlphaFoldDB" id="A0A182QGY1"/>
<proteinExistence type="predicted"/>
<reference evidence="3" key="1">
    <citation type="submission" date="2014-01" db="EMBL/GenBank/DDBJ databases">
        <title>The Genome Sequence of Anopheles farauti FAR1 (V2).</title>
        <authorList>
            <consortium name="The Broad Institute Genomics Platform"/>
            <person name="Neafsey D.E."/>
            <person name="Besansky N."/>
            <person name="Howell P."/>
            <person name="Walton C."/>
            <person name="Young S.K."/>
            <person name="Zeng Q."/>
            <person name="Gargeya S."/>
            <person name="Fitzgerald M."/>
            <person name="Haas B."/>
            <person name="Abouelleil A."/>
            <person name="Allen A.W."/>
            <person name="Alvarado L."/>
            <person name="Arachchi H.M."/>
            <person name="Berlin A.M."/>
            <person name="Chapman S.B."/>
            <person name="Gainer-Dewar J."/>
            <person name="Goldberg J."/>
            <person name="Griggs A."/>
            <person name="Gujja S."/>
            <person name="Hansen M."/>
            <person name="Howarth C."/>
            <person name="Imamovic A."/>
            <person name="Ireland A."/>
            <person name="Larimer J."/>
            <person name="McCowan C."/>
            <person name="Murphy C."/>
            <person name="Pearson M."/>
            <person name="Poon T.W."/>
            <person name="Priest M."/>
            <person name="Roberts A."/>
            <person name="Saif S."/>
            <person name="Shea T."/>
            <person name="Sisk P."/>
            <person name="Sykes S."/>
            <person name="Wortman J."/>
            <person name="Nusbaum C."/>
            <person name="Birren B."/>
        </authorList>
    </citation>
    <scope>NUCLEOTIDE SEQUENCE [LARGE SCALE GENOMIC DNA]</scope>
    <source>
        <strain evidence="3">FAR1</strain>
    </source>
</reference>
<evidence type="ECO:0000313" key="3">
    <source>
        <dbReference type="Proteomes" id="UP000075886"/>
    </source>
</evidence>
<dbReference type="EMBL" id="AXCN02000879">
    <property type="status" value="NOT_ANNOTATED_CDS"/>
    <property type="molecule type" value="Genomic_DNA"/>
</dbReference>
<dbReference type="Proteomes" id="UP000075886">
    <property type="component" value="Unassembled WGS sequence"/>
</dbReference>
<dbReference type="VEuPathDB" id="VectorBase:AFAF009942"/>
<dbReference type="EnsemblMetazoa" id="AFAF009942-RA">
    <property type="protein sequence ID" value="AFAF009942-PA"/>
    <property type="gene ID" value="AFAF009942"/>
</dbReference>